<dbReference type="SMART" id="SM00895">
    <property type="entry name" value="FCD"/>
    <property type="match status" value="1"/>
</dbReference>
<dbReference type="PANTHER" id="PTHR43537:SF5">
    <property type="entry name" value="UXU OPERON TRANSCRIPTIONAL REGULATOR"/>
    <property type="match status" value="1"/>
</dbReference>
<dbReference type="Gene3D" id="1.10.10.10">
    <property type="entry name" value="Winged helix-like DNA-binding domain superfamily/Winged helix DNA-binding domain"/>
    <property type="match status" value="1"/>
</dbReference>
<accession>A0A5B8IX72</accession>
<dbReference type="Proteomes" id="UP000318483">
    <property type="component" value="Plasmid unnamed2"/>
</dbReference>
<dbReference type="GO" id="GO:0003700">
    <property type="term" value="F:DNA-binding transcription factor activity"/>
    <property type="evidence" value="ECO:0007669"/>
    <property type="project" value="InterPro"/>
</dbReference>
<dbReference type="Gene3D" id="1.20.120.530">
    <property type="entry name" value="GntR ligand-binding domain-like"/>
    <property type="match status" value="1"/>
</dbReference>
<reference evidence="6 7" key="1">
    <citation type="submission" date="2019-07" db="EMBL/GenBank/DDBJ databases">
        <title>Litoreibacter alkalisoli sp. nov., isolated from saline-alkaline soil.</title>
        <authorList>
            <person name="Wang S."/>
            <person name="Xu L."/>
            <person name="Xing Y.-T."/>
            <person name="Sun J.-Q."/>
        </authorList>
    </citation>
    <scope>NUCLEOTIDE SEQUENCE [LARGE SCALE GENOMIC DNA]</scope>
    <source>
        <strain evidence="6 7">LN3S51</strain>
        <plasmid evidence="6 7">unnamed2</plasmid>
    </source>
</reference>
<dbReference type="SMART" id="SM00345">
    <property type="entry name" value="HTH_GNTR"/>
    <property type="match status" value="1"/>
</dbReference>
<dbReference type="InterPro" id="IPR011711">
    <property type="entry name" value="GntR_C"/>
</dbReference>
<dbReference type="Pfam" id="PF00392">
    <property type="entry name" value="GntR"/>
    <property type="match status" value="1"/>
</dbReference>
<evidence type="ECO:0000313" key="6">
    <source>
        <dbReference type="EMBL" id="QDY70752.1"/>
    </source>
</evidence>
<keyword evidence="3" id="KW-0804">Transcription</keyword>
<evidence type="ECO:0000256" key="1">
    <source>
        <dbReference type="ARBA" id="ARBA00023015"/>
    </source>
</evidence>
<keyword evidence="2" id="KW-0238">DNA-binding</keyword>
<protein>
    <submittedName>
        <fullName evidence="6">FadR family transcriptional regulator</fullName>
    </submittedName>
</protein>
<dbReference type="PROSITE" id="PS50949">
    <property type="entry name" value="HTH_GNTR"/>
    <property type="match status" value="1"/>
</dbReference>
<organism evidence="6 7">
    <name type="scientific">Qingshengfaniella alkalisoli</name>
    <dbReference type="NCBI Taxonomy" id="2599296"/>
    <lineage>
        <taxon>Bacteria</taxon>
        <taxon>Pseudomonadati</taxon>
        <taxon>Pseudomonadota</taxon>
        <taxon>Alphaproteobacteria</taxon>
        <taxon>Rhodobacterales</taxon>
        <taxon>Paracoccaceae</taxon>
        <taxon>Qingshengfaniella</taxon>
    </lineage>
</organism>
<name>A0A5B8IX72_9RHOB</name>
<dbReference type="AlphaFoldDB" id="A0A5B8IX72"/>
<dbReference type="Pfam" id="PF07729">
    <property type="entry name" value="FCD"/>
    <property type="match status" value="1"/>
</dbReference>
<dbReference type="PANTHER" id="PTHR43537">
    <property type="entry name" value="TRANSCRIPTIONAL REGULATOR, GNTR FAMILY"/>
    <property type="match status" value="1"/>
</dbReference>
<evidence type="ECO:0000256" key="2">
    <source>
        <dbReference type="ARBA" id="ARBA00023125"/>
    </source>
</evidence>
<feature type="compositionally biased region" description="Polar residues" evidence="4">
    <location>
        <begin position="1"/>
        <end position="10"/>
    </location>
</feature>
<dbReference type="InterPro" id="IPR008920">
    <property type="entry name" value="TF_FadR/GntR_C"/>
</dbReference>
<dbReference type="RefSeq" id="WP_146366168.1">
    <property type="nucleotide sequence ID" value="NZ_CP042263.1"/>
</dbReference>
<evidence type="ECO:0000256" key="3">
    <source>
        <dbReference type="ARBA" id="ARBA00023163"/>
    </source>
</evidence>
<evidence type="ECO:0000259" key="5">
    <source>
        <dbReference type="PROSITE" id="PS50949"/>
    </source>
</evidence>
<dbReference type="SUPFAM" id="SSF48008">
    <property type="entry name" value="GntR ligand-binding domain-like"/>
    <property type="match status" value="1"/>
</dbReference>
<dbReference type="OrthoDB" id="9028214at2"/>
<keyword evidence="1" id="KW-0805">Transcription regulation</keyword>
<dbReference type="KEGG" id="lit:FPZ52_13625"/>
<dbReference type="GO" id="GO:0003677">
    <property type="term" value="F:DNA binding"/>
    <property type="evidence" value="ECO:0007669"/>
    <property type="project" value="UniProtKB-KW"/>
</dbReference>
<dbReference type="InterPro" id="IPR036388">
    <property type="entry name" value="WH-like_DNA-bd_sf"/>
</dbReference>
<proteinExistence type="predicted"/>
<feature type="region of interest" description="Disordered" evidence="4">
    <location>
        <begin position="1"/>
        <end position="21"/>
    </location>
</feature>
<geneLocation type="plasmid" evidence="6 7">
    <name>unnamed2</name>
</geneLocation>
<dbReference type="InterPro" id="IPR000524">
    <property type="entry name" value="Tscrpt_reg_HTH_GntR"/>
</dbReference>
<dbReference type="EMBL" id="CP042263">
    <property type="protein sequence ID" value="QDY70752.1"/>
    <property type="molecule type" value="Genomic_DNA"/>
</dbReference>
<evidence type="ECO:0000313" key="7">
    <source>
        <dbReference type="Proteomes" id="UP000318483"/>
    </source>
</evidence>
<sequence length="261" mass="28762">MTPPATTQSDSKTKRSRPQQVADAIKADIVAEHLGPGDRLPSEPELIERHGMAKGTIREAVRLLEAQGLVKTRTGPGGGAFVNAPSDGRTQALLSNYFYFKNLSVSDIYTLRRQLEPELAASLAGTLSDQQLSALEAHLDATAHPSMDAQSERQQHVASLAFHRTLAGFSDNALLGFVVGFLANVLTELTVNKQLYEPRNDELRRRGHEYQVTLLDALRDGKSSEARDIMAAHMVMAERAMKDQEIIMTRRFMAEEGSLHD</sequence>
<evidence type="ECO:0000256" key="4">
    <source>
        <dbReference type="SAM" id="MobiDB-lite"/>
    </source>
</evidence>
<dbReference type="SUPFAM" id="SSF46785">
    <property type="entry name" value="Winged helix' DNA-binding domain"/>
    <property type="match status" value="1"/>
</dbReference>
<keyword evidence="6" id="KW-0614">Plasmid</keyword>
<dbReference type="CDD" id="cd07377">
    <property type="entry name" value="WHTH_GntR"/>
    <property type="match status" value="1"/>
</dbReference>
<gene>
    <name evidence="6" type="ORF">FPZ52_13625</name>
</gene>
<keyword evidence="7" id="KW-1185">Reference proteome</keyword>
<feature type="domain" description="HTH gntR-type" evidence="5">
    <location>
        <begin position="15"/>
        <end position="85"/>
    </location>
</feature>
<dbReference type="PRINTS" id="PR00035">
    <property type="entry name" value="HTHGNTR"/>
</dbReference>
<dbReference type="InterPro" id="IPR036390">
    <property type="entry name" value="WH_DNA-bd_sf"/>
</dbReference>